<dbReference type="OrthoDB" id="4499271at2759"/>
<evidence type="ECO:0000313" key="2">
    <source>
        <dbReference type="Proteomes" id="UP000799440"/>
    </source>
</evidence>
<keyword evidence="2" id="KW-1185">Reference proteome</keyword>
<proteinExistence type="predicted"/>
<evidence type="ECO:0000313" key="1">
    <source>
        <dbReference type="EMBL" id="KAF2743420.1"/>
    </source>
</evidence>
<dbReference type="AlphaFoldDB" id="A0A6A6V1A9"/>
<reference evidence="1" key="1">
    <citation type="journal article" date="2020" name="Stud. Mycol.">
        <title>101 Dothideomycetes genomes: a test case for predicting lifestyles and emergence of pathogens.</title>
        <authorList>
            <person name="Haridas S."/>
            <person name="Albert R."/>
            <person name="Binder M."/>
            <person name="Bloem J."/>
            <person name="Labutti K."/>
            <person name="Salamov A."/>
            <person name="Andreopoulos B."/>
            <person name="Baker S."/>
            <person name="Barry K."/>
            <person name="Bills G."/>
            <person name="Bluhm B."/>
            <person name="Cannon C."/>
            <person name="Castanera R."/>
            <person name="Culley D."/>
            <person name="Daum C."/>
            <person name="Ezra D."/>
            <person name="Gonzalez J."/>
            <person name="Henrissat B."/>
            <person name="Kuo A."/>
            <person name="Liang C."/>
            <person name="Lipzen A."/>
            <person name="Lutzoni F."/>
            <person name="Magnuson J."/>
            <person name="Mondo S."/>
            <person name="Nolan M."/>
            <person name="Ohm R."/>
            <person name="Pangilinan J."/>
            <person name="Park H.-J."/>
            <person name="Ramirez L."/>
            <person name="Alfaro M."/>
            <person name="Sun H."/>
            <person name="Tritt A."/>
            <person name="Yoshinaga Y."/>
            <person name="Zwiers L.-H."/>
            <person name="Turgeon B."/>
            <person name="Goodwin S."/>
            <person name="Spatafora J."/>
            <person name="Crous P."/>
            <person name="Grigoriev I."/>
        </authorList>
    </citation>
    <scope>NUCLEOTIDE SEQUENCE</scope>
    <source>
        <strain evidence="1">CBS 119925</strain>
    </source>
</reference>
<organism evidence="1 2">
    <name type="scientific">Sporormia fimetaria CBS 119925</name>
    <dbReference type="NCBI Taxonomy" id="1340428"/>
    <lineage>
        <taxon>Eukaryota</taxon>
        <taxon>Fungi</taxon>
        <taxon>Dikarya</taxon>
        <taxon>Ascomycota</taxon>
        <taxon>Pezizomycotina</taxon>
        <taxon>Dothideomycetes</taxon>
        <taxon>Pleosporomycetidae</taxon>
        <taxon>Pleosporales</taxon>
        <taxon>Sporormiaceae</taxon>
        <taxon>Sporormia</taxon>
    </lineage>
</organism>
<protein>
    <submittedName>
        <fullName evidence="1">Uncharacterized protein</fullName>
    </submittedName>
</protein>
<sequence>MTDPAVPLVTAIAKALNTAGVPCVLWGKQLLNVYGVPSIADSLSSPLKQRLPSYFLLATDNEHLPKSRPGRGYGAFPSEEYSVLVPSAPVFLEALMRIYARASETRVMISARTEIIYIFQYVDPDGFLDEESLPEPFRSSYRELKAAVKPVRQWAQDLRDALEEHDKNRQQDNSGFQAISI</sequence>
<gene>
    <name evidence="1" type="ORF">M011DRAFT_410577</name>
</gene>
<name>A0A6A6V1A9_9PLEO</name>
<accession>A0A6A6V1A9</accession>
<dbReference type="EMBL" id="MU006597">
    <property type="protein sequence ID" value="KAF2743420.1"/>
    <property type="molecule type" value="Genomic_DNA"/>
</dbReference>
<dbReference type="Proteomes" id="UP000799440">
    <property type="component" value="Unassembled WGS sequence"/>
</dbReference>